<evidence type="ECO:0000256" key="2">
    <source>
        <dbReference type="SAM" id="MobiDB-lite"/>
    </source>
</evidence>
<feature type="domain" description="MaoC-like" evidence="3">
    <location>
        <begin position="20"/>
        <end position="129"/>
    </location>
</feature>
<dbReference type="EMBL" id="JADOUA010000001">
    <property type="protein sequence ID" value="MBG6088883.1"/>
    <property type="molecule type" value="Genomic_DNA"/>
</dbReference>
<protein>
    <submittedName>
        <fullName evidence="4">Acyl dehydratase</fullName>
    </submittedName>
</protein>
<reference evidence="4" key="1">
    <citation type="submission" date="2020-11" db="EMBL/GenBank/DDBJ databases">
        <title>Sequencing the genomes of 1000 actinobacteria strains.</title>
        <authorList>
            <person name="Klenk H.-P."/>
        </authorList>
    </citation>
    <scope>NUCLEOTIDE SEQUENCE</scope>
    <source>
        <strain evidence="4">DSM 43175</strain>
    </source>
</reference>
<dbReference type="SUPFAM" id="SSF54637">
    <property type="entry name" value="Thioesterase/thiol ester dehydrase-isomerase"/>
    <property type="match status" value="1"/>
</dbReference>
<sequence length="215" mass="23996">MTVSAKGVPRRFGGIDEFRAHVGEELGVGAWFEVDQSRIDAFAETTEDRQWIHVDPVKAASGPYGATIAHGHLTPSLIPVLGRGIFTVDGVRMSINSGLTMLRFLRAVTAGSRIRSRAPLVSVDGIDSGVRAAVRHTIEIEGQGRPASPRPSVSWCREGRRPGFRRTQRDNDEEEHIGPLRGTGRRRHRGRARHRIRDRRPPRRGGRVGRRGRRR</sequence>
<dbReference type="InterPro" id="IPR029069">
    <property type="entry name" value="HotDog_dom_sf"/>
</dbReference>
<gene>
    <name evidence="4" type="ORF">IW256_002996</name>
</gene>
<comment type="similarity">
    <text evidence="1">Belongs to the enoyl-CoA hydratase/isomerase family.</text>
</comment>
<feature type="compositionally biased region" description="Basic residues" evidence="2">
    <location>
        <begin position="183"/>
        <end position="215"/>
    </location>
</feature>
<dbReference type="InterPro" id="IPR002539">
    <property type="entry name" value="MaoC-like_dom"/>
</dbReference>
<accession>A0A931DLL8</accession>
<evidence type="ECO:0000259" key="3">
    <source>
        <dbReference type="Pfam" id="PF01575"/>
    </source>
</evidence>
<dbReference type="PANTHER" id="PTHR42993:SF1">
    <property type="entry name" value="MAOC-LIKE DEHYDRATASE DOMAIN-CONTAINING PROTEIN"/>
    <property type="match status" value="1"/>
</dbReference>
<evidence type="ECO:0000313" key="4">
    <source>
        <dbReference type="EMBL" id="MBG6088883.1"/>
    </source>
</evidence>
<feature type="region of interest" description="Disordered" evidence="2">
    <location>
        <begin position="140"/>
        <end position="215"/>
    </location>
</feature>
<name>A0A931DLL8_9ACTN</name>
<dbReference type="Proteomes" id="UP000614047">
    <property type="component" value="Unassembled WGS sequence"/>
</dbReference>
<dbReference type="CDD" id="cd03450">
    <property type="entry name" value="NodN"/>
    <property type="match status" value="1"/>
</dbReference>
<organism evidence="4 5">
    <name type="scientific">Actinomadura viridis</name>
    <dbReference type="NCBI Taxonomy" id="58110"/>
    <lineage>
        <taxon>Bacteria</taxon>
        <taxon>Bacillati</taxon>
        <taxon>Actinomycetota</taxon>
        <taxon>Actinomycetes</taxon>
        <taxon>Streptosporangiales</taxon>
        <taxon>Thermomonosporaceae</taxon>
        <taxon>Actinomadura</taxon>
    </lineage>
</organism>
<dbReference type="Gene3D" id="3.10.129.10">
    <property type="entry name" value="Hotdog Thioesterase"/>
    <property type="match status" value="1"/>
</dbReference>
<dbReference type="InterPro" id="IPR039375">
    <property type="entry name" value="NodN-like"/>
</dbReference>
<proteinExistence type="inferred from homology"/>
<dbReference type="RefSeq" id="WP_197011555.1">
    <property type="nucleotide sequence ID" value="NZ_BAABES010000005.1"/>
</dbReference>
<dbReference type="Pfam" id="PF01575">
    <property type="entry name" value="MaoC_dehydratas"/>
    <property type="match status" value="1"/>
</dbReference>
<evidence type="ECO:0000256" key="1">
    <source>
        <dbReference type="ARBA" id="ARBA00005254"/>
    </source>
</evidence>
<dbReference type="PANTHER" id="PTHR42993">
    <property type="entry name" value="MAOC-LIKE DEHYDRATASE DOMAIN-CONTAINING PROTEIN"/>
    <property type="match status" value="1"/>
</dbReference>
<dbReference type="AlphaFoldDB" id="A0A931DLL8"/>
<comment type="caution">
    <text evidence="4">The sequence shown here is derived from an EMBL/GenBank/DDBJ whole genome shotgun (WGS) entry which is preliminary data.</text>
</comment>
<keyword evidence="5" id="KW-1185">Reference proteome</keyword>
<evidence type="ECO:0000313" key="5">
    <source>
        <dbReference type="Proteomes" id="UP000614047"/>
    </source>
</evidence>